<protein>
    <submittedName>
        <fullName evidence="2">Uncharacterized protein</fullName>
    </submittedName>
</protein>
<evidence type="ECO:0000313" key="3">
    <source>
        <dbReference type="Proteomes" id="UP000593578"/>
    </source>
</evidence>
<keyword evidence="1" id="KW-1133">Transmembrane helix</keyword>
<sequence>MVLNLECGKCSCLWERSIIFKSAIWMLMGNNSLTIIVLLLNVNSLINILRLNNLSGCLNSGAGYGWAVMVKSLLDFSLLFHL</sequence>
<name>A0A7J8P2Z6_GOSRA</name>
<dbReference type="AlphaFoldDB" id="A0A7J8P2Z6"/>
<dbReference type="Proteomes" id="UP000593578">
    <property type="component" value="Unassembled WGS sequence"/>
</dbReference>
<evidence type="ECO:0000313" key="2">
    <source>
        <dbReference type="EMBL" id="MBA0583534.1"/>
    </source>
</evidence>
<keyword evidence="1" id="KW-0472">Membrane</keyword>
<organism evidence="2 3">
    <name type="scientific">Gossypium raimondii</name>
    <name type="common">Peruvian cotton</name>
    <name type="synonym">Gossypium klotzschianum subsp. raimondii</name>
    <dbReference type="NCBI Taxonomy" id="29730"/>
    <lineage>
        <taxon>Eukaryota</taxon>
        <taxon>Viridiplantae</taxon>
        <taxon>Streptophyta</taxon>
        <taxon>Embryophyta</taxon>
        <taxon>Tracheophyta</taxon>
        <taxon>Spermatophyta</taxon>
        <taxon>Magnoliopsida</taxon>
        <taxon>eudicotyledons</taxon>
        <taxon>Gunneridae</taxon>
        <taxon>Pentapetalae</taxon>
        <taxon>rosids</taxon>
        <taxon>malvids</taxon>
        <taxon>Malvales</taxon>
        <taxon>Malvaceae</taxon>
        <taxon>Malvoideae</taxon>
        <taxon>Gossypium</taxon>
    </lineage>
</organism>
<reference evidence="2 3" key="1">
    <citation type="journal article" date="2019" name="Genome Biol. Evol.">
        <title>Insights into the evolution of the New World diploid cottons (Gossypium, subgenus Houzingenia) based on genome sequencing.</title>
        <authorList>
            <person name="Grover C.E."/>
            <person name="Arick M.A. 2nd"/>
            <person name="Thrash A."/>
            <person name="Conover J.L."/>
            <person name="Sanders W.S."/>
            <person name="Peterson D.G."/>
            <person name="Frelichowski J.E."/>
            <person name="Scheffler J.A."/>
            <person name="Scheffler B.E."/>
            <person name="Wendel J.F."/>
        </authorList>
    </citation>
    <scope>NUCLEOTIDE SEQUENCE [LARGE SCALE GENOMIC DNA]</scope>
    <source>
        <strain evidence="2">8</strain>
        <tissue evidence="2">Leaf</tissue>
    </source>
</reference>
<gene>
    <name evidence="2" type="ORF">Gorai_014386</name>
</gene>
<accession>A0A7J8P2Z6</accession>
<dbReference type="EMBL" id="JABEZZ010000004">
    <property type="protein sequence ID" value="MBA0583534.1"/>
    <property type="molecule type" value="Genomic_DNA"/>
</dbReference>
<evidence type="ECO:0000256" key="1">
    <source>
        <dbReference type="SAM" id="Phobius"/>
    </source>
</evidence>
<proteinExistence type="predicted"/>
<feature type="transmembrane region" description="Helical" evidence="1">
    <location>
        <begin position="23"/>
        <end position="42"/>
    </location>
</feature>
<comment type="caution">
    <text evidence="2">The sequence shown here is derived from an EMBL/GenBank/DDBJ whole genome shotgun (WGS) entry which is preliminary data.</text>
</comment>
<keyword evidence="1" id="KW-0812">Transmembrane</keyword>